<dbReference type="Proteomes" id="UP000199398">
    <property type="component" value="Unassembled WGS sequence"/>
</dbReference>
<evidence type="ECO:0000313" key="2">
    <source>
        <dbReference type="Proteomes" id="UP000199398"/>
    </source>
</evidence>
<dbReference type="AlphaFoldDB" id="A0A1I4R3B9"/>
<protein>
    <submittedName>
        <fullName evidence="1">Peptidase family U32</fullName>
    </submittedName>
</protein>
<dbReference type="InterPro" id="IPR001539">
    <property type="entry name" value="Peptidase_U32"/>
</dbReference>
<evidence type="ECO:0000313" key="1">
    <source>
        <dbReference type="EMBL" id="SFM46456.1"/>
    </source>
</evidence>
<organism evidence="1 2">
    <name type="scientific">Saccharopolyspora antimicrobica</name>
    <dbReference type="NCBI Taxonomy" id="455193"/>
    <lineage>
        <taxon>Bacteria</taxon>
        <taxon>Bacillati</taxon>
        <taxon>Actinomycetota</taxon>
        <taxon>Actinomycetes</taxon>
        <taxon>Pseudonocardiales</taxon>
        <taxon>Pseudonocardiaceae</taxon>
        <taxon>Saccharopolyspora</taxon>
    </lineage>
</organism>
<proteinExistence type="predicted"/>
<accession>A0A1I4R3B9</accession>
<name>A0A1I4R3B9_9PSEU</name>
<sequence>MTAPFRTAYDFPNIVWDLERSGPMRQTRDFLRSQGLPGEDAPATSTKRFPDGAQYRVEIPSTEGPEVLDAVLAEADARQVVVHRISQGSGGMLLTDAELRGMARTAAARSVELSLFARPVAGWDTSPMATAAGGGPVAAQARGTEQLVHVLEDIKRTAEAGIRSVLVTDLGVLKTASAMRAAGDLPPDLQFKISVQMGLANPAAVRIAEDLGADTYNVPTDLSIGQLAAIRAATELPLDVYVEAPDDMGGFVRHFEIAEIVRVAAPVYVKFGLRNAPNIYPSGSHLTPTAVALGRERVRRARIGLDLLHRYAPEAGTSQLPAEGLAVPRPDSTVD</sequence>
<reference evidence="1 2" key="1">
    <citation type="submission" date="2016-10" db="EMBL/GenBank/DDBJ databases">
        <authorList>
            <person name="de Groot N.N."/>
        </authorList>
    </citation>
    <scope>NUCLEOTIDE SEQUENCE [LARGE SCALE GENOMIC DNA]</scope>
    <source>
        <strain evidence="1 2">CPCC 201259</strain>
    </source>
</reference>
<dbReference type="STRING" id="455193.SAMN05421805_101366"/>
<dbReference type="Pfam" id="PF01136">
    <property type="entry name" value="Peptidase_U32"/>
    <property type="match status" value="1"/>
</dbReference>
<dbReference type="EMBL" id="FOUP01000001">
    <property type="protein sequence ID" value="SFM46456.1"/>
    <property type="molecule type" value="Genomic_DNA"/>
</dbReference>
<gene>
    <name evidence="1" type="ORF">SAMN05421805_101366</name>
</gene>